<evidence type="ECO:0000256" key="5">
    <source>
        <dbReference type="ARBA" id="ARBA00044503"/>
    </source>
</evidence>
<sequence length="102" mass="11346">MISITLQYDQLHENNGFSVSGHSDYSEAGSDIVCAAISALTQTALLGLMEYQQESVEYEISDGFLNVHVDCVTDEARVILKTLVLGLEQIVRQYDSYVVLNR</sequence>
<dbReference type="InterPro" id="IPR036764">
    <property type="entry name" value="Peptidase_Prp_sf"/>
</dbReference>
<proteinExistence type="inferred from homology"/>
<dbReference type="SUPFAM" id="SSF118010">
    <property type="entry name" value="TM1457-like"/>
    <property type="match status" value="1"/>
</dbReference>
<protein>
    <recommendedName>
        <fullName evidence="6">Ribosomal processing cysteine protease Prp</fullName>
    </recommendedName>
</protein>
<gene>
    <name evidence="7" type="ORF">SAMN05660299_01429</name>
</gene>
<dbReference type="PANTHER" id="PTHR39178:SF1">
    <property type="entry name" value="RIBOSOMAL-PROCESSING CYSTEINE PROTEASE PRP"/>
    <property type="match status" value="1"/>
</dbReference>
<keyword evidence="8" id="KW-1185">Reference proteome</keyword>
<dbReference type="InterPro" id="IPR007422">
    <property type="entry name" value="Peptidase_Prp"/>
</dbReference>
<evidence type="ECO:0000313" key="7">
    <source>
        <dbReference type="EMBL" id="SDM72343.1"/>
    </source>
</evidence>
<evidence type="ECO:0000313" key="8">
    <source>
        <dbReference type="Proteomes" id="UP000199309"/>
    </source>
</evidence>
<dbReference type="GO" id="GO:0008234">
    <property type="term" value="F:cysteine-type peptidase activity"/>
    <property type="evidence" value="ECO:0007669"/>
    <property type="project" value="UniProtKB-KW"/>
</dbReference>
<evidence type="ECO:0000256" key="6">
    <source>
        <dbReference type="ARBA" id="ARBA00044538"/>
    </source>
</evidence>
<evidence type="ECO:0000256" key="2">
    <source>
        <dbReference type="ARBA" id="ARBA00022670"/>
    </source>
</evidence>
<keyword evidence="4" id="KW-0788">Thiol protease</keyword>
<dbReference type="OrthoDB" id="48998at2"/>
<evidence type="ECO:0000256" key="1">
    <source>
        <dbReference type="ARBA" id="ARBA00022517"/>
    </source>
</evidence>
<comment type="similarity">
    <text evidence="5">Belongs to the Prp family.</text>
</comment>
<keyword evidence="2" id="KW-0645">Protease</keyword>
<dbReference type="Gene3D" id="3.30.70.1490">
    <property type="entry name" value="Cysteine protease Prp"/>
    <property type="match status" value="1"/>
</dbReference>
<evidence type="ECO:0000256" key="3">
    <source>
        <dbReference type="ARBA" id="ARBA00022801"/>
    </source>
</evidence>
<keyword evidence="3" id="KW-0378">Hydrolase</keyword>
<dbReference type="CDD" id="cd16332">
    <property type="entry name" value="Prp-like"/>
    <property type="match status" value="1"/>
</dbReference>
<reference evidence="7 8" key="1">
    <citation type="submission" date="2016-10" db="EMBL/GenBank/DDBJ databases">
        <authorList>
            <person name="de Groot N.N."/>
        </authorList>
    </citation>
    <scope>NUCLEOTIDE SEQUENCE [LARGE SCALE GENOMIC DNA]</scope>
    <source>
        <strain evidence="7 8">DSM 16981</strain>
    </source>
</reference>
<dbReference type="GO" id="GO:0006508">
    <property type="term" value="P:proteolysis"/>
    <property type="evidence" value="ECO:0007669"/>
    <property type="project" value="UniProtKB-KW"/>
</dbReference>
<dbReference type="RefSeq" id="WP_091649890.1">
    <property type="nucleotide sequence ID" value="NZ_FNHQ01000012.1"/>
</dbReference>
<dbReference type="PANTHER" id="PTHR39178">
    <property type="entry name" value="HYPOTHETICAL RIBOSOME-ASSOCIATED PROTEIN"/>
    <property type="match status" value="1"/>
</dbReference>
<dbReference type="AlphaFoldDB" id="A0A1G9VJV6"/>
<dbReference type="Pfam" id="PF04327">
    <property type="entry name" value="Peptidase_Prp"/>
    <property type="match status" value="1"/>
</dbReference>
<dbReference type="EMBL" id="FNHQ01000012">
    <property type="protein sequence ID" value="SDM72343.1"/>
    <property type="molecule type" value="Genomic_DNA"/>
</dbReference>
<evidence type="ECO:0000256" key="4">
    <source>
        <dbReference type="ARBA" id="ARBA00022807"/>
    </source>
</evidence>
<name>A0A1G9VJV6_9FIRM</name>
<organism evidence="7 8">
    <name type="scientific">Megasphaera paucivorans</name>
    <dbReference type="NCBI Taxonomy" id="349095"/>
    <lineage>
        <taxon>Bacteria</taxon>
        <taxon>Bacillati</taxon>
        <taxon>Bacillota</taxon>
        <taxon>Negativicutes</taxon>
        <taxon>Veillonellales</taxon>
        <taxon>Veillonellaceae</taxon>
        <taxon>Megasphaera</taxon>
    </lineage>
</organism>
<dbReference type="Proteomes" id="UP000199309">
    <property type="component" value="Unassembled WGS sequence"/>
</dbReference>
<accession>A0A1G9VJV6</accession>
<dbReference type="GO" id="GO:0042254">
    <property type="term" value="P:ribosome biogenesis"/>
    <property type="evidence" value="ECO:0007669"/>
    <property type="project" value="UniProtKB-KW"/>
</dbReference>
<keyword evidence="1" id="KW-0690">Ribosome biogenesis</keyword>
<dbReference type="STRING" id="349095.SAMN05660299_01429"/>